<evidence type="ECO:0000313" key="2">
    <source>
        <dbReference type="Proteomes" id="UP000078542"/>
    </source>
</evidence>
<reference evidence="1 2" key="1">
    <citation type="submission" date="2016-03" db="EMBL/GenBank/DDBJ databases">
        <title>Cyphomyrmex costatus WGS genome.</title>
        <authorList>
            <person name="Nygaard S."/>
            <person name="Hu H."/>
            <person name="Boomsma J."/>
            <person name="Zhang G."/>
        </authorList>
    </citation>
    <scope>NUCLEOTIDE SEQUENCE [LARGE SCALE GENOMIC DNA]</scope>
    <source>
        <strain evidence="1">MS0001</strain>
        <tissue evidence="1">Whole body</tissue>
    </source>
</reference>
<name>A0A195CPX9_9HYME</name>
<dbReference type="Proteomes" id="UP000078542">
    <property type="component" value="Unassembled WGS sequence"/>
</dbReference>
<organism evidence="1 2">
    <name type="scientific">Cyphomyrmex costatus</name>
    <dbReference type="NCBI Taxonomy" id="456900"/>
    <lineage>
        <taxon>Eukaryota</taxon>
        <taxon>Metazoa</taxon>
        <taxon>Ecdysozoa</taxon>
        <taxon>Arthropoda</taxon>
        <taxon>Hexapoda</taxon>
        <taxon>Insecta</taxon>
        <taxon>Pterygota</taxon>
        <taxon>Neoptera</taxon>
        <taxon>Endopterygota</taxon>
        <taxon>Hymenoptera</taxon>
        <taxon>Apocrita</taxon>
        <taxon>Aculeata</taxon>
        <taxon>Formicoidea</taxon>
        <taxon>Formicidae</taxon>
        <taxon>Myrmicinae</taxon>
        <taxon>Cyphomyrmex</taxon>
    </lineage>
</organism>
<proteinExistence type="predicted"/>
<dbReference type="AlphaFoldDB" id="A0A195CPX9"/>
<gene>
    <name evidence="1" type="ORF">ALC62_06485</name>
</gene>
<evidence type="ECO:0000313" key="1">
    <source>
        <dbReference type="EMBL" id="KYN02685.1"/>
    </source>
</evidence>
<sequence>MRSRSRKLLLCKAGTANSRNTCVDMRASRADLSVELGLLCYPLLSGSLGIPLSLLHPHTLSYYVHASTPEMSALPAFTAASLLLHTMQGAIQFITNQYPRRIDLMASHVNAVGPGQEVGYPQHHRHKRTLTPRLAPETCSPGLLRPAVAAGNAALHCRILMD</sequence>
<protein>
    <submittedName>
        <fullName evidence="1">Uncharacterized protein</fullName>
    </submittedName>
</protein>
<keyword evidence="2" id="KW-1185">Reference proteome</keyword>
<dbReference type="EMBL" id="KQ977444">
    <property type="protein sequence ID" value="KYN02685.1"/>
    <property type="molecule type" value="Genomic_DNA"/>
</dbReference>
<accession>A0A195CPX9</accession>